<comment type="caution">
    <text evidence="2">The sequence shown here is derived from an EMBL/GenBank/DDBJ whole genome shotgun (WGS) entry which is preliminary data.</text>
</comment>
<gene>
    <name evidence="2" type="ORF">VSDG_03734</name>
</gene>
<keyword evidence="3" id="KW-1185">Reference proteome</keyword>
<organism evidence="2 3">
    <name type="scientific">Cytospora chrysosperma</name>
    <name type="common">Cytospora canker fungus</name>
    <name type="synonym">Sphaeria chrysosperma</name>
    <dbReference type="NCBI Taxonomy" id="252740"/>
    <lineage>
        <taxon>Eukaryota</taxon>
        <taxon>Fungi</taxon>
        <taxon>Dikarya</taxon>
        <taxon>Ascomycota</taxon>
        <taxon>Pezizomycotina</taxon>
        <taxon>Sordariomycetes</taxon>
        <taxon>Sordariomycetidae</taxon>
        <taxon>Diaporthales</taxon>
        <taxon>Cytosporaceae</taxon>
        <taxon>Cytospora</taxon>
    </lineage>
</organism>
<proteinExistence type="predicted"/>
<dbReference type="Proteomes" id="UP000284375">
    <property type="component" value="Unassembled WGS sequence"/>
</dbReference>
<evidence type="ECO:0000313" key="3">
    <source>
        <dbReference type="Proteomes" id="UP000284375"/>
    </source>
</evidence>
<evidence type="ECO:0000313" key="2">
    <source>
        <dbReference type="EMBL" id="ROV98921.1"/>
    </source>
</evidence>
<protein>
    <submittedName>
        <fullName evidence="2">Uncharacterized protein</fullName>
    </submittedName>
</protein>
<dbReference type="EMBL" id="LJZO01000012">
    <property type="protein sequence ID" value="ROV98921.1"/>
    <property type="molecule type" value="Genomic_DNA"/>
</dbReference>
<feature type="region of interest" description="Disordered" evidence="1">
    <location>
        <begin position="77"/>
        <end position="148"/>
    </location>
</feature>
<name>A0A423W6N3_CYTCH</name>
<feature type="region of interest" description="Disordered" evidence="1">
    <location>
        <begin position="1"/>
        <end position="22"/>
    </location>
</feature>
<dbReference type="OrthoDB" id="3348320at2759"/>
<dbReference type="STRING" id="252740.A0A423W6N3"/>
<reference evidence="2 3" key="1">
    <citation type="submission" date="2015-09" db="EMBL/GenBank/DDBJ databases">
        <title>Host preference determinants of Valsa canker pathogens revealed by comparative genomics.</title>
        <authorList>
            <person name="Yin Z."/>
            <person name="Huang L."/>
        </authorList>
    </citation>
    <scope>NUCLEOTIDE SEQUENCE [LARGE SCALE GENOMIC DNA]</scope>
    <source>
        <strain evidence="2 3">YSFL</strain>
    </source>
</reference>
<sequence length="385" mass="43759">MKPSNRPLARNGTVVPSPDNIDRTRNEIRIPCEIIVDARAVTNMLQSQQLADCRRLPTSQRLLDNQEHLDGQQVPKHQQLLDGANVQVSPPRYQRNGGRSEEQETKKKKGQLPPPLRGQPQSSQPVQQTSDSKRTHAPPKSSLDEKKKVVHKGNLLTCRMIEKAFRLLDKELGKSGVFKLRMVVLGGALAVKKFSSRSQTVAIDMLLDPHIKEMPGCHERLHQCIKKVAGEMSLEQGWMKDHYKHYFTEEARAKVFERSVSQSQRPELHRGTNLHVYAMDTEVALEMKLRRMAEPGRDEHLDLLDATKFLNELTNGGLLPISFDRCLRFDAGQKRAGLPSHAVLAVQRKFLEIYNDLGIVLQEYDEANDRLMYQNKYGDWVVAPG</sequence>
<feature type="compositionally biased region" description="Low complexity" evidence="1">
    <location>
        <begin position="118"/>
        <end position="128"/>
    </location>
</feature>
<accession>A0A423W6N3</accession>
<dbReference type="AlphaFoldDB" id="A0A423W6N3"/>
<evidence type="ECO:0000256" key="1">
    <source>
        <dbReference type="SAM" id="MobiDB-lite"/>
    </source>
</evidence>